<dbReference type="GO" id="GO:0016787">
    <property type="term" value="F:hydrolase activity"/>
    <property type="evidence" value="ECO:0007669"/>
    <property type="project" value="UniProtKB-KW"/>
</dbReference>
<dbReference type="RefSeq" id="WP_310500615.1">
    <property type="nucleotide sequence ID" value="NZ_JAVDSB010000009.1"/>
</dbReference>
<feature type="domain" description="Amidohydrolase-related" evidence="1">
    <location>
        <begin position="253"/>
        <end position="378"/>
    </location>
</feature>
<dbReference type="InterPro" id="IPR032466">
    <property type="entry name" value="Metal_Hydrolase"/>
</dbReference>
<dbReference type="SUPFAM" id="SSF51556">
    <property type="entry name" value="Metallo-dependent hydrolases"/>
    <property type="match status" value="1"/>
</dbReference>
<evidence type="ECO:0000313" key="2">
    <source>
        <dbReference type="EMBL" id="MDR6553129.1"/>
    </source>
</evidence>
<comment type="caution">
    <text evidence="2">The sequence shown here is derived from an EMBL/GenBank/DDBJ whole genome shotgun (WGS) entry which is preliminary data.</text>
</comment>
<sequence>MSILHDYVNRIRIIDGHEHLATPQIRKRENHDLFSLLHYLDSDFYSAGMKQGVLGRQSSLAAEQKASMFMEYWHKTKNTTYARMFRTAMEDLYDVTDWNVKSLLEANEKVLQATHDPNWYEHVMAERSGIDLAFTLIQTTKLDYDRFRPIMFMDFAFKLRTLKDITAVERMSGVNVYHLRQYLDAVDALLHRYVQEGMVATKFGHAYWRSLASGKPTFHEAELAFNRLMGCTLEESLSQAETVALQDYLIHFIIQRSTAYGLPIQIHTGHHEVSVSNNGNTITNSNVELLIPLLLAYKDTKFVLLHSGYPYYLPYLSIVKNFQNVYADLTWLYIISPTAAKQILHQFIEMVPMTKIQGFGGDYNYIEGTYAHQKLARKVVGDVLTEKVAEGALDETEAMTFADRIFRLNLIDIYQLKDMEVQG</sequence>
<dbReference type="Pfam" id="PF04909">
    <property type="entry name" value="Amidohydro_2"/>
    <property type="match status" value="1"/>
</dbReference>
<dbReference type="EMBL" id="JAVDSB010000009">
    <property type="protein sequence ID" value="MDR6553129.1"/>
    <property type="molecule type" value="Genomic_DNA"/>
</dbReference>
<keyword evidence="3" id="KW-1185">Reference proteome</keyword>
<keyword evidence="2" id="KW-0378">Hydrolase</keyword>
<proteinExistence type="predicted"/>
<organism evidence="2 3">
    <name type="scientific">Paenibacillus qinlingensis</name>
    <dbReference type="NCBI Taxonomy" id="1837343"/>
    <lineage>
        <taxon>Bacteria</taxon>
        <taxon>Bacillati</taxon>
        <taxon>Bacillota</taxon>
        <taxon>Bacilli</taxon>
        <taxon>Bacillales</taxon>
        <taxon>Paenibacillaceae</taxon>
        <taxon>Paenibacillus</taxon>
    </lineage>
</organism>
<dbReference type="Gene3D" id="1.10.2020.10">
    <property type="entry name" value="uronate isomerase, domain 2, chain A"/>
    <property type="match status" value="1"/>
</dbReference>
<dbReference type="PANTHER" id="PTHR43383:SF2">
    <property type="entry name" value="AMIDOHYDROLASE 2 FAMILY PROTEIN"/>
    <property type="match status" value="1"/>
</dbReference>
<protein>
    <submittedName>
        <fullName evidence="2">TIM-barrel fold metal-dependent hydrolase</fullName>
    </submittedName>
</protein>
<evidence type="ECO:0000313" key="3">
    <source>
        <dbReference type="Proteomes" id="UP001267290"/>
    </source>
</evidence>
<evidence type="ECO:0000259" key="1">
    <source>
        <dbReference type="Pfam" id="PF04909"/>
    </source>
</evidence>
<dbReference type="Gene3D" id="3.20.20.140">
    <property type="entry name" value="Metal-dependent hydrolases"/>
    <property type="match status" value="1"/>
</dbReference>
<dbReference type="PANTHER" id="PTHR43383">
    <property type="entry name" value="NODULIN 6"/>
    <property type="match status" value="1"/>
</dbReference>
<name>A0ABU1P0Q1_9BACL</name>
<accession>A0ABU1P0Q1</accession>
<dbReference type="InterPro" id="IPR006680">
    <property type="entry name" value="Amidohydro-rel"/>
</dbReference>
<gene>
    <name evidence="2" type="ORF">J2736_004336</name>
</gene>
<reference evidence="2 3" key="1">
    <citation type="submission" date="2023-07" db="EMBL/GenBank/DDBJ databases">
        <title>Sorghum-associated microbial communities from plants grown in Nebraska, USA.</title>
        <authorList>
            <person name="Schachtman D."/>
        </authorList>
    </citation>
    <scope>NUCLEOTIDE SEQUENCE [LARGE SCALE GENOMIC DNA]</scope>
    <source>
        <strain evidence="2 3">CC258</strain>
    </source>
</reference>
<dbReference type="Proteomes" id="UP001267290">
    <property type="component" value="Unassembled WGS sequence"/>
</dbReference>